<feature type="coiled-coil region" evidence="1">
    <location>
        <begin position="1"/>
        <end position="28"/>
    </location>
</feature>
<gene>
    <name evidence="3" type="ORF">NIES46_16360</name>
</gene>
<dbReference type="GeneID" id="301682495"/>
<feature type="transmembrane region" description="Helical" evidence="2">
    <location>
        <begin position="67"/>
        <end position="86"/>
    </location>
</feature>
<evidence type="ECO:0000256" key="1">
    <source>
        <dbReference type="SAM" id="Coils"/>
    </source>
</evidence>
<protein>
    <submittedName>
        <fullName evidence="3">Uncharacterized protein</fullName>
    </submittedName>
</protein>
<keyword evidence="2" id="KW-1133">Transmembrane helix</keyword>
<dbReference type="Proteomes" id="UP000326169">
    <property type="component" value="Unassembled WGS sequence"/>
</dbReference>
<dbReference type="RefSeq" id="WP_006618901.1">
    <property type="nucleotide sequence ID" value="NZ_BIMW01000075.1"/>
</dbReference>
<keyword evidence="2" id="KW-0472">Membrane</keyword>
<reference evidence="3 4" key="1">
    <citation type="journal article" date="2019" name="J Genomics">
        <title>The Draft Genome of a Hydrogen-producing Cyanobacterium, Arthrospira platensis NIES-46.</title>
        <authorList>
            <person name="Suzuki S."/>
            <person name="Yamaguchi H."/>
            <person name="Kawachi M."/>
        </authorList>
    </citation>
    <scope>NUCLEOTIDE SEQUENCE [LARGE SCALE GENOMIC DNA]</scope>
    <source>
        <strain evidence="3 4">NIES-46</strain>
    </source>
</reference>
<proteinExistence type="predicted"/>
<evidence type="ECO:0000256" key="2">
    <source>
        <dbReference type="SAM" id="Phobius"/>
    </source>
</evidence>
<keyword evidence="1" id="KW-0175">Coiled coil</keyword>
<organism evidence="3 4">
    <name type="scientific">Limnospira platensis NIES-46</name>
    <dbReference type="NCBI Taxonomy" id="1236695"/>
    <lineage>
        <taxon>Bacteria</taxon>
        <taxon>Bacillati</taxon>
        <taxon>Cyanobacteriota</taxon>
        <taxon>Cyanophyceae</taxon>
        <taxon>Oscillatoriophycideae</taxon>
        <taxon>Oscillatoriales</taxon>
        <taxon>Sirenicapillariaceae</taxon>
        <taxon>Limnospira</taxon>
    </lineage>
</organism>
<keyword evidence="4" id="KW-1185">Reference proteome</keyword>
<name>A0A5M3T573_LIMPL</name>
<keyword evidence="2" id="KW-0812">Transmembrane</keyword>
<evidence type="ECO:0000313" key="4">
    <source>
        <dbReference type="Proteomes" id="UP000326169"/>
    </source>
</evidence>
<evidence type="ECO:0000313" key="3">
    <source>
        <dbReference type="EMBL" id="GCE93585.1"/>
    </source>
</evidence>
<comment type="caution">
    <text evidence="3">The sequence shown here is derived from an EMBL/GenBank/DDBJ whole genome shotgun (WGS) entry which is preliminary data.</text>
</comment>
<sequence>MSQKEQLILMAEDELTEYSTEARKMEKLRRKFSFAVPYPQQHKIREEIMAEIPNNFLAKLVEENRQMVALPFWGIAGLGLLFGISWSQPLDFIATAVGFYAAFSIQQLGWKLQAKRLVIKTLDQIEEIVTSPEEKSAETNS</sequence>
<feature type="transmembrane region" description="Helical" evidence="2">
    <location>
        <begin position="92"/>
        <end position="110"/>
    </location>
</feature>
<dbReference type="EMBL" id="BIMW01000075">
    <property type="protein sequence ID" value="GCE93585.1"/>
    <property type="molecule type" value="Genomic_DNA"/>
</dbReference>
<accession>A0A5M3T573</accession>